<evidence type="ECO:0000313" key="1">
    <source>
        <dbReference type="EMBL" id="CAG9797945.1"/>
    </source>
</evidence>
<protein>
    <submittedName>
        <fullName evidence="1">Uncharacterized protein</fullName>
    </submittedName>
</protein>
<gene>
    <name evidence="1" type="ORF">CHIRRI_LOCUS931</name>
</gene>
<dbReference type="AlphaFoldDB" id="A0A9N9RHB0"/>
<proteinExistence type="predicted"/>
<reference evidence="1" key="2">
    <citation type="submission" date="2022-10" db="EMBL/GenBank/DDBJ databases">
        <authorList>
            <consortium name="ENA_rothamsted_submissions"/>
            <consortium name="culmorum"/>
            <person name="King R."/>
        </authorList>
    </citation>
    <scope>NUCLEOTIDE SEQUENCE</scope>
</reference>
<sequence length="189" mass="22349">MPFLDDIINIQKSANNVKFGNFPSDYCLLEGAVIIKLTEDVCVQEYLFHRFKEPAFMDYEEGDDIYISDNSGIWIKVEIQRIKPCDKDLLSPKKFKKKKNRLKACLKLFHCITSSEDEDFQPFNKVTKVDEKGYEADEEIDQESYKNSFYPLNLHEEEIEINLLEVARDEDYDVKEYVEKMIMKTMKEI</sequence>
<reference evidence="1" key="1">
    <citation type="submission" date="2022-01" db="EMBL/GenBank/DDBJ databases">
        <authorList>
            <person name="King R."/>
        </authorList>
    </citation>
    <scope>NUCLEOTIDE SEQUENCE</scope>
</reference>
<dbReference type="Proteomes" id="UP001153620">
    <property type="component" value="Chromosome 1"/>
</dbReference>
<dbReference type="EMBL" id="OU895877">
    <property type="protein sequence ID" value="CAG9797945.1"/>
    <property type="molecule type" value="Genomic_DNA"/>
</dbReference>
<evidence type="ECO:0000313" key="2">
    <source>
        <dbReference type="Proteomes" id="UP001153620"/>
    </source>
</evidence>
<name>A0A9N9RHB0_9DIPT</name>
<organism evidence="1 2">
    <name type="scientific">Chironomus riparius</name>
    <dbReference type="NCBI Taxonomy" id="315576"/>
    <lineage>
        <taxon>Eukaryota</taxon>
        <taxon>Metazoa</taxon>
        <taxon>Ecdysozoa</taxon>
        <taxon>Arthropoda</taxon>
        <taxon>Hexapoda</taxon>
        <taxon>Insecta</taxon>
        <taxon>Pterygota</taxon>
        <taxon>Neoptera</taxon>
        <taxon>Endopterygota</taxon>
        <taxon>Diptera</taxon>
        <taxon>Nematocera</taxon>
        <taxon>Chironomoidea</taxon>
        <taxon>Chironomidae</taxon>
        <taxon>Chironominae</taxon>
        <taxon>Chironomus</taxon>
    </lineage>
</organism>
<keyword evidence="2" id="KW-1185">Reference proteome</keyword>
<accession>A0A9N9RHB0</accession>